<keyword evidence="1" id="KW-0720">Serine protease</keyword>
<dbReference type="CDD" id="cd05561">
    <property type="entry name" value="Peptidases_S8_4"/>
    <property type="match status" value="1"/>
</dbReference>
<dbReference type="PROSITE" id="PS51892">
    <property type="entry name" value="SUBTILASE"/>
    <property type="match status" value="1"/>
</dbReference>
<dbReference type="EMBL" id="RXOL01000003">
    <property type="protein sequence ID" value="RVQ67237.1"/>
    <property type="molecule type" value="Genomic_DNA"/>
</dbReference>
<dbReference type="Pfam" id="PF00082">
    <property type="entry name" value="Peptidase_S8"/>
    <property type="match status" value="1"/>
</dbReference>
<comment type="caution">
    <text evidence="3">The sequence shown here is derived from an EMBL/GenBank/DDBJ whole genome shotgun (WGS) entry which is preliminary data.</text>
</comment>
<protein>
    <submittedName>
        <fullName evidence="3">Peptidase S8</fullName>
    </submittedName>
</protein>
<dbReference type="InterPro" id="IPR000209">
    <property type="entry name" value="Peptidase_S8/S53_dom"/>
</dbReference>
<accession>A0A437GXY8</accession>
<evidence type="ECO:0000313" key="4">
    <source>
        <dbReference type="Proteomes" id="UP000283003"/>
    </source>
</evidence>
<dbReference type="Gene3D" id="3.40.50.200">
    <property type="entry name" value="Peptidase S8/S53 domain"/>
    <property type="match status" value="1"/>
</dbReference>
<feature type="active site" description="Charge relay system" evidence="1">
    <location>
        <position position="204"/>
    </location>
</feature>
<feature type="active site" description="Charge relay system" evidence="1">
    <location>
        <position position="179"/>
    </location>
</feature>
<dbReference type="OrthoDB" id="5405281at2"/>
<gene>
    <name evidence="3" type="ORF">EKN06_09770</name>
</gene>
<feature type="active site" description="Charge relay system" evidence="1">
    <location>
        <position position="348"/>
    </location>
</feature>
<keyword evidence="1" id="KW-0378">Hydrolase</keyword>
<dbReference type="GO" id="GO:0006508">
    <property type="term" value="P:proteolysis"/>
    <property type="evidence" value="ECO:0007669"/>
    <property type="project" value="UniProtKB-KW"/>
</dbReference>
<organism evidence="3 4">
    <name type="scientific">Croceicoccus ponticola</name>
    <dbReference type="NCBI Taxonomy" id="2217664"/>
    <lineage>
        <taxon>Bacteria</taxon>
        <taxon>Pseudomonadati</taxon>
        <taxon>Pseudomonadota</taxon>
        <taxon>Alphaproteobacteria</taxon>
        <taxon>Sphingomonadales</taxon>
        <taxon>Erythrobacteraceae</taxon>
        <taxon>Croceicoccus</taxon>
    </lineage>
</organism>
<dbReference type="InterPro" id="IPR036852">
    <property type="entry name" value="Peptidase_S8/S53_dom_sf"/>
</dbReference>
<evidence type="ECO:0000259" key="2">
    <source>
        <dbReference type="Pfam" id="PF00082"/>
    </source>
</evidence>
<sequence length="399" mass="41211">MAVLAVTALPATAQLRLPPIGVPPLGNVTDAVGDTVQDATADATRVAGHLLQIRDNRIAKLLRSHPDSIERDSNGDPARRGELFLLDAPPEALAIARQAGFVVRDTEKIEGLDIELVRLIVPRSLSLADAEEALRDLLPDATVSADNLHFPAGGAAASAIPVMLAASATSIRSAVGMIDGAPGNHVRPSSIRGFVEGAPYPSNHGSAIASLLRYAGIKDFRVADVYGTDPAGGNALAIAKALGWLTQGGAKVISISLVGPRNALLEKAVASAQRQGVIIVAAVGNDGPAAPPAYPASYNDVLAVTAVDGRNRALLEVGKARHLDYAAPGANLRVRNAEGERTRVRGTSFAVPLVAARAAAHTGSRSQIVAQLDKEAVDLGKKGADDTYGRGLLCGDCRP</sequence>
<dbReference type="Proteomes" id="UP000283003">
    <property type="component" value="Unassembled WGS sequence"/>
</dbReference>
<dbReference type="AlphaFoldDB" id="A0A437GXY8"/>
<comment type="similarity">
    <text evidence="1">Belongs to the peptidase S8 family.</text>
</comment>
<name>A0A437GXY8_9SPHN</name>
<keyword evidence="4" id="KW-1185">Reference proteome</keyword>
<dbReference type="GO" id="GO:0004252">
    <property type="term" value="F:serine-type endopeptidase activity"/>
    <property type="evidence" value="ECO:0007669"/>
    <property type="project" value="UniProtKB-UniRule"/>
</dbReference>
<reference evidence="3 4" key="1">
    <citation type="submission" date="2018-12" db="EMBL/GenBank/DDBJ databases">
        <title>Croceicoccus ponticola sp. nov., a lipolytic bacterium isolated from seawater.</title>
        <authorList>
            <person name="Yoon J.-H."/>
        </authorList>
    </citation>
    <scope>NUCLEOTIDE SEQUENCE [LARGE SCALE GENOMIC DNA]</scope>
    <source>
        <strain evidence="3 4">GM-16</strain>
    </source>
</reference>
<evidence type="ECO:0000313" key="3">
    <source>
        <dbReference type="EMBL" id="RVQ67237.1"/>
    </source>
</evidence>
<feature type="domain" description="Peptidase S8/S53" evidence="2">
    <location>
        <begin position="203"/>
        <end position="391"/>
    </location>
</feature>
<keyword evidence="1" id="KW-0645">Protease</keyword>
<evidence type="ECO:0000256" key="1">
    <source>
        <dbReference type="PROSITE-ProRule" id="PRU01240"/>
    </source>
</evidence>
<dbReference type="SUPFAM" id="SSF52743">
    <property type="entry name" value="Subtilisin-like"/>
    <property type="match status" value="1"/>
</dbReference>
<proteinExistence type="inferred from homology"/>